<organism evidence="2 3">
    <name type="scientific">Colletotrichum spaethianum</name>
    <dbReference type="NCBI Taxonomy" id="700344"/>
    <lineage>
        <taxon>Eukaryota</taxon>
        <taxon>Fungi</taxon>
        <taxon>Dikarya</taxon>
        <taxon>Ascomycota</taxon>
        <taxon>Pezizomycotina</taxon>
        <taxon>Sordariomycetes</taxon>
        <taxon>Hypocreomycetidae</taxon>
        <taxon>Glomerellales</taxon>
        <taxon>Glomerellaceae</taxon>
        <taxon>Colletotrichum</taxon>
        <taxon>Colletotrichum spaethianum species complex</taxon>
    </lineage>
</organism>
<feature type="coiled-coil region" evidence="1">
    <location>
        <begin position="46"/>
        <end position="108"/>
    </location>
</feature>
<evidence type="ECO:0000313" key="2">
    <source>
        <dbReference type="EMBL" id="GKT48152.1"/>
    </source>
</evidence>
<sequence length="157" mass="18902">MGTYTGLDAIERHGIDNQESVDRSGRARCVAIRQQYQLHKDRKQLIPEQEEDNRDLEAEYDMKMQQALDHYNKNIRSLKLDVNYNGNVLKAKKFKKKLLRRMKDLQNERHRNKAWLSLWYDRRASCYMNVLRKEWLECSYCSGYHFWGDEVSLKTKP</sequence>
<evidence type="ECO:0000256" key="1">
    <source>
        <dbReference type="SAM" id="Coils"/>
    </source>
</evidence>
<reference evidence="2 3" key="1">
    <citation type="submission" date="2022-03" db="EMBL/GenBank/DDBJ databases">
        <title>Genome data of Colletotrichum spp.</title>
        <authorList>
            <person name="Utami Y.D."/>
            <person name="Hiruma K."/>
        </authorList>
    </citation>
    <scope>NUCLEOTIDE SEQUENCE [LARGE SCALE GENOMIC DNA]</scope>
    <source>
        <strain evidence="2 3">MAFF 239500</strain>
    </source>
</reference>
<keyword evidence="1" id="KW-0175">Coiled coil</keyword>
<name>A0AA37UQ57_9PEZI</name>
<dbReference type="Proteomes" id="UP001055115">
    <property type="component" value="Unassembled WGS sequence"/>
</dbReference>
<dbReference type="AlphaFoldDB" id="A0AA37UQ57"/>
<proteinExistence type="predicted"/>
<dbReference type="EMBL" id="BQXU01000022">
    <property type="protein sequence ID" value="GKT48152.1"/>
    <property type="molecule type" value="Genomic_DNA"/>
</dbReference>
<gene>
    <name evidence="2" type="ORF">ColSpa_08333</name>
</gene>
<dbReference type="RefSeq" id="XP_049130502.1">
    <property type="nucleotide sequence ID" value="XM_049274545.1"/>
</dbReference>
<keyword evidence="3" id="KW-1185">Reference proteome</keyword>
<accession>A0AA37UQ57</accession>
<dbReference type="GeneID" id="73329135"/>
<evidence type="ECO:0000313" key="3">
    <source>
        <dbReference type="Proteomes" id="UP001055115"/>
    </source>
</evidence>
<protein>
    <submittedName>
        <fullName evidence="2">Uncharacterized protein</fullName>
    </submittedName>
</protein>
<comment type="caution">
    <text evidence="2">The sequence shown here is derived from an EMBL/GenBank/DDBJ whole genome shotgun (WGS) entry which is preliminary data.</text>
</comment>